<proteinExistence type="predicted"/>
<evidence type="ECO:0000259" key="1">
    <source>
        <dbReference type="PROSITE" id="PS51857"/>
    </source>
</evidence>
<dbReference type="InterPro" id="IPR002059">
    <property type="entry name" value="CSP_DNA-bd"/>
</dbReference>
<feature type="domain" description="CSD" evidence="1">
    <location>
        <begin position="1"/>
        <end position="62"/>
    </location>
</feature>
<keyword evidence="2" id="KW-0238">DNA-binding</keyword>
<dbReference type="InterPro" id="IPR011129">
    <property type="entry name" value="CSD"/>
</dbReference>
<dbReference type="GO" id="GO:0005829">
    <property type="term" value="C:cytosol"/>
    <property type="evidence" value="ECO:0007669"/>
    <property type="project" value="UniProtKB-ARBA"/>
</dbReference>
<dbReference type="EMBL" id="FR904233">
    <property type="protein sequence ID" value="CDG47977.1"/>
    <property type="molecule type" value="Genomic_DNA"/>
</dbReference>
<dbReference type="SMART" id="SM00357">
    <property type="entry name" value="CSP"/>
    <property type="match status" value="1"/>
</dbReference>
<accession>A0A068RAU1</accession>
<dbReference type="AlphaFoldDB" id="A0A068RAU1"/>
<dbReference type="CDD" id="cd04458">
    <property type="entry name" value="CSP_CDS"/>
    <property type="match status" value="1"/>
</dbReference>
<dbReference type="SUPFAM" id="SSF50249">
    <property type="entry name" value="Nucleic acid-binding proteins"/>
    <property type="match status" value="1"/>
</dbReference>
<gene>
    <name evidence="2" type="ORF">SCTVLC_1270</name>
</gene>
<evidence type="ECO:0000313" key="2">
    <source>
        <dbReference type="EMBL" id="CDG47977.1"/>
    </source>
</evidence>
<dbReference type="Gene3D" id="2.40.50.140">
    <property type="entry name" value="Nucleic acid-binding proteins"/>
    <property type="match status" value="1"/>
</dbReference>
<dbReference type="GO" id="GO:0003677">
    <property type="term" value="F:DNA binding"/>
    <property type="evidence" value="ECO:0007669"/>
    <property type="project" value="UniProtKB-KW"/>
</dbReference>
<protein>
    <submittedName>
        <fullName evidence="2">'Cold-shock' DNA-binding domain-containing protein</fullName>
    </submittedName>
</protein>
<dbReference type="Pfam" id="PF00313">
    <property type="entry name" value="CSD"/>
    <property type="match status" value="1"/>
</dbReference>
<dbReference type="PROSITE" id="PS51857">
    <property type="entry name" value="CSD_2"/>
    <property type="match status" value="1"/>
</dbReference>
<organism evidence="2">
    <name type="scientific">Serratia symbiotica SCt-VLC</name>
    <dbReference type="NCBI Taxonomy" id="1347341"/>
    <lineage>
        <taxon>Bacteria</taxon>
        <taxon>Pseudomonadati</taxon>
        <taxon>Pseudomonadota</taxon>
        <taxon>Gammaproteobacteria</taxon>
        <taxon>Enterobacterales</taxon>
        <taxon>Yersiniaceae</taxon>
        <taxon>Serratia</taxon>
        <taxon>Serratia symbiotica</taxon>
    </lineage>
</organism>
<reference evidence="2" key="2">
    <citation type="journal article" date="2014" name="Genome Biol. Evol.">
        <title>Settling down: the genome of Serratia symbiotica from the aphid Cinara tujafilina zooms in on the process of accommodation to a cooperative intracellular life.</title>
        <authorList>
            <person name="Manzano-Marin A."/>
            <person name="Latorre A."/>
        </authorList>
    </citation>
    <scope>NUCLEOTIDE SEQUENCE</scope>
    <source>
        <strain evidence="2">SCt-VLC</strain>
    </source>
</reference>
<dbReference type="InterPro" id="IPR012340">
    <property type="entry name" value="NA-bd_OB-fold"/>
</dbReference>
<name>A0A068RAU1_9GAMM</name>
<reference evidence="2" key="1">
    <citation type="submission" date="2013-06" db="EMBL/GenBank/DDBJ databases">
        <authorList>
            <person name="Mazano-Marin A."/>
        </authorList>
    </citation>
    <scope>NUCLEOTIDE SEQUENCE</scope>
    <source>
        <strain evidence="2">SCt-VLC</strain>
    </source>
</reference>
<sequence>MNGKIMTFFEDKGFGFITDENGENHYFHVIKVQNPEMIKKNAAVTFEPTNNAKGPSAFAVKVLASSKYITIANERIKISSIKSFNTFTKAVPMKAEVDKENTVLSVGLLMNRIRPQSVDILVISSTHRLQLWTVRCLWTLRLYRMALSIMPRLEMTFNRMTSSRGGKAGVSVKPLDLKCTLGVTDTGFH</sequence>